<dbReference type="Pfam" id="PF13115">
    <property type="entry name" value="YtkA"/>
    <property type="match status" value="1"/>
</dbReference>
<dbReference type="Proteomes" id="UP000711047">
    <property type="component" value="Unassembled WGS sequence"/>
</dbReference>
<feature type="domain" description="YtkA-like" evidence="2">
    <location>
        <begin position="41"/>
        <end position="122"/>
    </location>
</feature>
<name>A0ABX2DY88_9BACL</name>
<organism evidence="3 4">
    <name type="scientific">Paenibacillus tritici</name>
    <dbReference type="NCBI Taxonomy" id="1873425"/>
    <lineage>
        <taxon>Bacteria</taxon>
        <taxon>Bacillati</taxon>
        <taxon>Bacillota</taxon>
        <taxon>Bacilli</taxon>
        <taxon>Bacillales</taxon>
        <taxon>Paenibacillaceae</taxon>
        <taxon>Paenibacillus</taxon>
    </lineage>
</organism>
<feature type="signal peptide" evidence="1">
    <location>
        <begin position="1"/>
        <end position="20"/>
    </location>
</feature>
<gene>
    <name evidence="3" type="ORF">HQN87_26785</name>
</gene>
<keyword evidence="4" id="KW-1185">Reference proteome</keyword>
<evidence type="ECO:0000259" key="2">
    <source>
        <dbReference type="Pfam" id="PF13115"/>
    </source>
</evidence>
<sequence length="140" mass="15078">MMKPKIRRGLMCIMLGLALAGCSEDKEGDMQMYAAGDSSMTPIKVELSWSPEDVTAGSEVSFKAVVTQDGEPVDDAREVMFEIADAADKSKKVEIKGKSDGDGAYVGDNTFEQAGEFTVTSHVTARTQHSMPSKKLVVKP</sequence>
<comment type="caution">
    <text evidence="3">The sequence shown here is derived from an EMBL/GenBank/DDBJ whole genome shotgun (WGS) entry which is preliminary data.</text>
</comment>
<feature type="chain" id="PRO_5045579162" evidence="1">
    <location>
        <begin position="21"/>
        <end position="140"/>
    </location>
</feature>
<proteinExistence type="predicted"/>
<dbReference type="InterPro" id="IPR032693">
    <property type="entry name" value="YtkA-like_dom"/>
</dbReference>
<evidence type="ECO:0000256" key="1">
    <source>
        <dbReference type="SAM" id="SignalP"/>
    </source>
</evidence>
<protein>
    <submittedName>
        <fullName evidence="3">FixH family protein</fullName>
    </submittedName>
</protein>
<dbReference type="EMBL" id="JABMKX010000019">
    <property type="protein sequence ID" value="NQX48933.1"/>
    <property type="molecule type" value="Genomic_DNA"/>
</dbReference>
<keyword evidence="1" id="KW-0732">Signal</keyword>
<evidence type="ECO:0000313" key="4">
    <source>
        <dbReference type="Proteomes" id="UP000711047"/>
    </source>
</evidence>
<reference evidence="3 4" key="1">
    <citation type="submission" date="2020-05" db="EMBL/GenBank/DDBJ databases">
        <title>Paenibacillus glebae, sp. nov., Paenibacillus humi sp. nov., Paenibacillus pedi sp. nov., Paenibacillus terrestris sp. nov. and Paenibacillus terricola sp. nov., isolated from a forest top soil sample.</title>
        <authorList>
            <person name="Qi S."/>
            <person name="Carlier A."/>
            <person name="Cnockaert M."/>
            <person name="Vandamme P."/>
        </authorList>
    </citation>
    <scope>NUCLEOTIDE SEQUENCE [LARGE SCALE GENOMIC DNA]</scope>
    <source>
        <strain evidence="3 4">LMG 29502</strain>
    </source>
</reference>
<dbReference type="PROSITE" id="PS51257">
    <property type="entry name" value="PROKAR_LIPOPROTEIN"/>
    <property type="match status" value="1"/>
</dbReference>
<dbReference type="RefSeq" id="WP_173139555.1">
    <property type="nucleotide sequence ID" value="NZ_CP073365.1"/>
</dbReference>
<evidence type="ECO:0000313" key="3">
    <source>
        <dbReference type="EMBL" id="NQX48933.1"/>
    </source>
</evidence>
<accession>A0ABX2DY88</accession>